<proteinExistence type="predicted"/>
<dbReference type="EMBL" id="LN890280">
    <property type="protein sequence ID" value="CUR52020.1"/>
    <property type="molecule type" value="Genomic_DNA"/>
</dbReference>
<name>A0A128A3U1_9ARCH</name>
<keyword evidence="2" id="KW-1185">Reference proteome</keyword>
<organism evidence="1 2">
    <name type="scientific">Nitrosotalea devaniterrae</name>
    <dbReference type="NCBI Taxonomy" id="1078905"/>
    <lineage>
        <taxon>Archaea</taxon>
        <taxon>Nitrososphaerota</taxon>
        <taxon>Nitrososphaeria</taxon>
        <taxon>Nitrosotaleales</taxon>
        <taxon>Nitrosotaleaceae</taxon>
        <taxon>Nitrosotalea</taxon>
    </lineage>
</organism>
<sequence length="56" mass="6620">MKAMSYKKFRKSNATHYGTIEGKMERAEVIKKLESFLIQKLGEGQDFFDQYKVQEL</sequence>
<reference evidence="2" key="1">
    <citation type="submission" date="2015-10" db="EMBL/GenBank/DDBJ databases">
        <authorList>
            <person name="Lehtovirta-Morley L.E."/>
            <person name="Vieille C."/>
        </authorList>
    </citation>
    <scope>NUCLEOTIDE SEQUENCE [LARGE SCALE GENOMIC DNA]</scope>
</reference>
<accession>A0A128A3U1</accession>
<gene>
    <name evidence="1" type="ORF">NDEV_1255</name>
</gene>
<evidence type="ECO:0000313" key="2">
    <source>
        <dbReference type="Proteomes" id="UP000196239"/>
    </source>
</evidence>
<dbReference type="Proteomes" id="UP000196239">
    <property type="component" value="Chromosome 1"/>
</dbReference>
<dbReference type="KEGG" id="ndv:NDEV_1255"/>
<evidence type="ECO:0000313" key="1">
    <source>
        <dbReference type="EMBL" id="CUR52020.1"/>
    </source>
</evidence>
<protein>
    <submittedName>
        <fullName evidence="1">Uncharacterized protein</fullName>
    </submittedName>
</protein>
<dbReference type="AlphaFoldDB" id="A0A128A3U1"/>